<dbReference type="InterPro" id="IPR024409">
    <property type="entry name" value="DUF3833"/>
</dbReference>
<dbReference type="Pfam" id="PF12915">
    <property type="entry name" value="DUF3833"/>
    <property type="match status" value="1"/>
</dbReference>
<dbReference type="OrthoDB" id="5296954at2"/>
<name>A0A553JGR6_SHEHA</name>
<feature type="chain" id="PRO_5022190924" evidence="1">
    <location>
        <begin position="24"/>
        <end position="178"/>
    </location>
</feature>
<evidence type="ECO:0000313" key="2">
    <source>
        <dbReference type="EMBL" id="TRY11657.1"/>
    </source>
</evidence>
<dbReference type="AlphaFoldDB" id="A0A553JGR6"/>
<dbReference type="PROSITE" id="PS51257">
    <property type="entry name" value="PROKAR_LIPOPROTEIN"/>
    <property type="match status" value="1"/>
</dbReference>
<dbReference type="EMBL" id="VKGK01000045">
    <property type="protein sequence ID" value="TRY11657.1"/>
    <property type="molecule type" value="Genomic_DNA"/>
</dbReference>
<sequence length="178" mass="20317">MKLILVSLLTCLLTLVLSACSTATLDDYELTTPELHLDQFFNGKLVAYGVVFDRSGKMLRRFKADIDAHWEGKSGTINEQFVFDDGERSTRIWQLTKQGDNQYVGEAADVVGIAQGETSGSALFWRYDLDIEVDGETYQVTLDDWMYLFDEQRLFNKTEMTKFGIKVGEVILYIEKLN</sequence>
<accession>A0A553JGR6</accession>
<dbReference type="Proteomes" id="UP000318126">
    <property type="component" value="Unassembled WGS sequence"/>
</dbReference>
<evidence type="ECO:0000256" key="1">
    <source>
        <dbReference type="SAM" id="SignalP"/>
    </source>
</evidence>
<gene>
    <name evidence="2" type="ORF">FN961_23530</name>
</gene>
<evidence type="ECO:0000313" key="3">
    <source>
        <dbReference type="Proteomes" id="UP000318126"/>
    </source>
</evidence>
<organism evidence="2 3">
    <name type="scientific">Shewanella hanedai</name>
    <name type="common">Alteromonas hanedai</name>
    <dbReference type="NCBI Taxonomy" id="25"/>
    <lineage>
        <taxon>Bacteria</taxon>
        <taxon>Pseudomonadati</taxon>
        <taxon>Pseudomonadota</taxon>
        <taxon>Gammaproteobacteria</taxon>
        <taxon>Alteromonadales</taxon>
        <taxon>Shewanellaceae</taxon>
        <taxon>Shewanella</taxon>
    </lineage>
</organism>
<comment type="caution">
    <text evidence="2">The sequence shown here is derived from an EMBL/GenBank/DDBJ whole genome shotgun (WGS) entry which is preliminary data.</text>
</comment>
<keyword evidence="1" id="KW-0732">Signal</keyword>
<reference evidence="3" key="1">
    <citation type="submission" date="2019-07" db="EMBL/GenBank/DDBJ databases">
        <title>Shewanella sp. YLB-08 draft genomic sequence.</title>
        <authorList>
            <person name="Yu L."/>
        </authorList>
    </citation>
    <scope>NUCLEOTIDE SEQUENCE [LARGE SCALE GENOMIC DNA]</scope>
    <source>
        <strain evidence="3">JCM 20706</strain>
    </source>
</reference>
<protein>
    <submittedName>
        <fullName evidence="2">DUF3833 domain-containing protein</fullName>
    </submittedName>
</protein>
<proteinExistence type="predicted"/>
<dbReference type="RefSeq" id="WP_144042588.1">
    <property type="nucleotide sequence ID" value="NZ_BMPL01000048.1"/>
</dbReference>
<keyword evidence="3" id="KW-1185">Reference proteome</keyword>
<feature type="signal peptide" evidence="1">
    <location>
        <begin position="1"/>
        <end position="23"/>
    </location>
</feature>